<keyword evidence="3 9" id="KW-0812">Transmembrane</keyword>
<comment type="caution">
    <text evidence="10">The sequence shown here is derived from an EMBL/GenBank/DDBJ whole genome shotgun (WGS) entry which is preliminary data.</text>
</comment>
<keyword evidence="2" id="KW-0813">Transport</keyword>
<evidence type="ECO:0008006" key="12">
    <source>
        <dbReference type="Google" id="ProtNLM"/>
    </source>
</evidence>
<feature type="transmembrane region" description="Helical" evidence="9">
    <location>
        <begin position="6"/>
        <end position="23"/>
    </location>
</feature>
<dbReference type="Pfam" id="PF02416">
    <property type="entry name" value="TatA_B_E"/>
    <property type="match status" value="1"/>
</dbReference>
<evidence type="ECO:0000313" key="11">
    <source>
        <dbReference type="Proteomes" id="UP000179221"/>
    </source>
</evidence>
<dbReference type="PANTHER" id="PTHR42982:SF1">
    <property type="entry name" value="SEC-INDEPENDENT PROTEIN TRANSLOCASE PROTEIN TATA"/>
    <property type="match status" value="1"/>
</dbReference>
<sequence>MLGNLGSPEILVIGIVLLMLFGSKKLNELARGLGESSKEYKKLKNEYQKALNDDPDVEEQSTSEDSVTLKSERSPTRRVSPRAGELSEQEAGLEGGEE</sequence>
<evidence type="ECO:0000256" key="1">
    <source>
        <dbReference type="ARBA" id="ARBA00004167"/>
    </source>
</evidence>
<protein>
    <recommendedName>
        <fullName evidence="12">Sec-independent protein translocase protein TatA</fullName>
    </recommendedName>
</protein>
<dbReference type="InterPro" id="IPR003369">
    <property type="entry name" value="TatA/B/E"/>
</dbReference>
<evidence type="ECO:0000256" key="7">
    <source>
        <dbReference type="ARBA" id="ARBA00023136"/>
    </source>
</evidence>
<dbReference type="PANTHER" id="PTHR42982">
    <property type="entry name" value="SEC-INDEPENDENT PROTEIN TRANSLOCASE PROTEIN TATA"/>
    <property type="match status" value="1"/>
</dbReference>
<keyword evidence="7 9" id="KW-0472">Membrane</keyword>
<evidence type="ECO:0000256" key="8">
    <source>
        <dbReference type="SAM" id="MobiDB-lite"/>
    </source>
</evidence>
<name>A0A1F7YGK8_9BACT</name>
<evidence type="ECO:0000256" key="9">
    <source>
        <dbReference type="SAM" id="Phobius"/>
    </source>
</evidence>
<dbReference type="AlphaFoldDB" id="A0A1F7YGK8"/>
<dbReference type="GO" id="GO:0016020">
    <property type="term" value="C:membrane"/>
    <property type="evidence" value="ECO:0007669"/>
    <property type="project" value="UniProtKB-ARBA"/>
</dbReference>
<dbReference type="EMBL" id="MGGL01000014">
    <property type="protein sequence ID" value="OGM26300.1"/>
    <property type="molecule type" value="Genomic_DNA"/>
</dbReference>
<keyword evidence="5 9" id="KW-1133">Transmembrane helix</keyword>
<accession>A0A1F7YGK8</accession>
<feature type="region of interest" description="Disordered" evidence="8">
    <location>
        <begin position="51"/>
        <end position="98"/>
    </location>
</feature>
<evidence type="ECO:0000313" key="10">
    <source>
        <dbReference type="EMBL" id="OGM26300.1"/>
    </source>
</evidence>
<keyword evidence="4" id="KW-0653">Protein transport</keyword>
<evidence type="ECO:0000256" key="6">
    <source>
        <dbReference type="ARBA" id="ARBA00023010"/>
    </source>
</evidence>
<dbReference type="GO" id="GO:0015031">
    <property type="term" value="P:protein transport"/>
    <property type="evidence" value="ECO:0007669"/>
    <property type="project" value="UniProtKB-KW"/>
</dbReference>
<feature type="compositionally biased region" description="Acidic residues" evidence="8">
    <location>
        <begin position="53"/>
        <end position="62"/>
    </location>
</feature>
<dbReference type="Gene3D" id="1.20.5.3310">
    <property type="match status" value="1"/>
</dbReference>
<evidence type="ECO:0000256" key="4">
    <source>
        <dbReference type="ARBA" id="ARBA00022927"/>
    </source>
</evidence>
<proteinExistence type="predicted"/>
<gene>
    <name evidence="10" type="ORF">A2628_03805</name>
</gene>
<keyword evidence="6" id="KW-0811">Translocation</keyword>
<comment type="subcellular location">
    <subcellularLocation>
        <location evidence="1">Membrane</location>
        <topology evidence="1">Single-pass membrane protein</topology>
    </subcellularLocation>
</comment>
<reference evidence="10 11" key="1">
    <citation type="journal article" date="2016" name="Nat. Commun.">
        <title>Thousands of microbial genomes shed light on interconnected biogeochemical processes in an aquifer system.</title>
        <authorList>
            <person name="Anantharaman K."/>
            <person name="Brown C.T."/>
            <person name="Hug L.A."/>
            <person name="Sharon I."/>
            <person name="Castelle C.J."/>
            <person name="Probst A.J."/>
            <person name="Thomas B.C."/>
            <person name="Singh A."/>
            <person name="Wilkins M.J."/>
            <person name="Karaoz U."/>
            <person name="Brodie E.L."/>
            <person name="Williams K.H."/>
            <person name="Hubbard S.S."/>
            <person name="Banfield J.F."/>
        </authorList>
    </citation>
    <scope>NUCLEOTIDE SEQUENCE [LARGE SCALE GENOMIC DNA]</scope>
</reference>
<evidence type="ECO:0000256" key="2">
    <source>
        <dbReference type="ARBA" id="ARBA00022448"/>
    </source>
</evidence>
<evidence type="ECO:0000256" key="5">
    <source>
        <dbReference type="ARBA" id="ARBA00022989"/>
    </source>
</evidence>
<dbReference type="Proteomes" id="UP000179221">
    <property type="component" value="Unassembled WGS sequence"/>
</dbReference>
<evidence type="ECO:0000256" key="3">
    <source>
        <dbReference type="ARBA" id="ARBA00022692"/>
    </source>
</evidence>
<organism evidence="10 11">
    <name type="scientific">Candidatus Woesebacteria bacterium RIFCSPHIGHO2_01_FULL_40_22</name>
    <dbReference type="NCBI Taxonomy" id="1802499"/>
    <lineage>
        <taxon>Bacteria</taxon>
        <taxon>Candidatus Woeseibacteriota</taxon>
    </lineage>
</organism>